<feature type="compositionally biased region" description="Low complexity" evidence="1">
    <location>
        <begin position="100"/>
        <end position="112"/>
    </location>
</feature>
<reference evidence="2 3" key="1">
    <citation type="journal article" date="2014" name="Genome Announc.">
        <title>Draft Genome Sequence of the Antitrypanosomally Active Sponge-Associated Bacterium Actinokineospora sp. Strain EG49.</title>
        <authorList>
            <person name="Harjes J."/>
            <person name="Ryu T."/>
            <person name="Abdelmohsen U.R."/>
            <person name="Moitinho-Silva L."/>
            <person name="Horn H."/>
            <person name="Ravasi T."/>
            <person name="Hentschel U."/>
        </authorList>
    </citation>
    <scope>NUCLEOTIDE SEQUENCE [LARGE SCALE GENOMIC DNA]</scope>
    <source>
        <strain evidence="2 3">EG49</strain>
    </source>
</reference>
<feature type="region of interest" description="Disordered" evidence="1">
    <location>
        <begin position="61"/>
        <end position="83"/>
    </location>
</feature>
<dbReference type="AlphaFoldDB" id="W7IXM3"/>
<gene>
    <name evidence="2" type="ORF">UO65_3108</name>
</gene>
<dbReference type="STRING" id="909613.UO65_3108"/>
<feature type="region of interest" description="Disordered" evidence="1">
    <location>
        <begin position="100"/>
        <end position="144"/>
    </location>
</feature>
<sequence>MTDRPESRVRSVPVADVLTREGRDDPAVRRRADRPRRVLKTAAGAAVVVGALWGLHDQFAPDHTGVSAEPGRSTPFTETPVPPTTVAATEVVGPRVATGEVVTAPTTAAAPPVEREAPARQAQPERTQRAADTEPRRTRSIVPNPVQVLLDAARLLGGR</sequence>
<dbReference type="EMBL" id="AYXG01000104">
    <property type="protein sequence ID" value="EWC61587.1"/>
    <property type="molecule type" value="Genomic_DNA"/>
</dbReference>
<comment type="caution">
    <text evidence="2">The sequence shown here is derived from an EMBL/GenBank/DDBJ whole genome shotgun (WGS) entry which is preliminary data.</text>
</comment>
<feature type="compositionally biased region" description="Low complexity" evidence="1">
    <location>
        <begin position="74"/>
        <end position="83"/>
    </location>
</feature>
<protein>
    <submittedName>
        <fullName evidence="2">Uncharacterized protein</fullName>
    </submittedName>
</protein>
<evidence type="ECO:0000313" key="2">
    <source>
        <dbReference type="EMBL" id="EWC61587.1"/>
    </source>
</evidence>
<evidence type="ECO:0000313" key="3">
    <source>
        <dbReference type="Proteomes" id="UP000019277"/>
    </source>
</evidence>
<accession>W7IXM3</accession>
<organism evidence="2 3">
    <name type="scientific">Actinokineospora spheciospongiae</name>
    <dbReference type="NCBI Taxonomy" id="909613"/>
    <lineage>
        <taxon>Bacteria</taxon>
        <taxon>Bacillati</taxon>
        <taxon>Actinomycetota</taxon>
        <taxon>Actinomycetes</taxon>
        <taxon>Pseudonocardiales</taxon>
        <taxon>Pseudonocardiaceae</taxon>
        <taxon>Actinokineospora</taxon>
    </lineage>
</organism>
<dbReference type="Proteomes" id="UP000019277">
    <property type="component" value="Unassembled WGS sequence"/>
</dbReference>
<dbReference type="RefSeq" id="WP_146241376.1">
    <property type="nucleotide sequence ID" value="NZ_AYXG01000104.1"/>
</dbReference>
<feature type="region of interest" description="Disordered" evidence="1">
    <location>
        <begin position="1"/>
        <end position="32"/>
    </location>
</feature>
<name>W7IXM3_9PSEU</name>
<evidence type="ECO:0000256" key="1">
    <source>
        <dbReference type="SAM" id="MobiDB-lite"/>
    </source>
</evidence>
<keyword evidence="3" id="KW-1185">Reference proteome</keyword>
<feature type="compositionally biased region" description="Basic and acidic residues" evidence="1">
    <location>
        <begin position="18"/>
        <end position="30"/>
    </location>
</feature>
<proteinExistence type="predicted"/>
<accession>A0A8E2WXL2</accession>
<feature type="compositionally biased region" description="Basic and acidic residues" evidence="1">
    <location>
        <begin position="126"/>
        <end position="137"/>
    </location>
</feature>